<feature type="domain" description="Xylose isomerase-like TIM barrel" evidence="10">
    <location>
        <begin position="21"/>
        <end position="266"/>
    </location>
</feature>
<dbReference type="PANTHER" id="PTHR21445:SF0">
    <property type="entry name" value="APURINIC-APYRIMIDINIC ENDONUCLEASE"/>
    <property type="match status" value="1"/>
</dbReference>
<comment type="cofactor">
    <cofactor evidence="9">
        <name>Zn(2+)</name>
        <dbReference type="ChEBI" id="CHEBI:29105"/>
    </cofactor>
    <text evidence="9">Binds 3 Zn(2+) ions.</text>
</comment>
<dbReference type="GO" id="GO:0008081">
    <property type="term" value="F:phosphoric diester hydrolase activity"/>
    <property type="evidence" value="ECO:0007669"/>
    <property type="project" value="TreeGrafter"/>
</dbReference>
<dbReference type="GO" id="GO:0008270">
    <property type="term" value="F:zinc ion binding"/>
    <property type="evidence" value="ECO:0007669"/>
    <property type="project" value="UniProtKB-UniRule"/>
</dbReference>
<dbReference type="InterPro" id="IPR018246">
    <property type="entry name" value="AP_endonuc_F2_Zn_BS"/>
</dbReference>
<proteinExistence type="inferred from homology"/>
<dbReference type="GO" id="GO:0003906">
    <property type="term" value="F:DNA-(apurinic or apyrimidinic site) endonuclease activity"/>
    <property type="evidence" value="ECO:0007669"/>
    <property type="project" value="TreeGrafter"/>
</dbReference>
<protein>
    <recommendedName>
        <fullName evidence="9">Probable endonuclease 4</fullName>
        <ecNumber evidence="9">3.1.21.2</ecNumber>
    </recommendedName>
    <alternativeName>
        <fullName evidence="9">Endodeoxyribonuclease IV</fullName>
    </alternativeName>
    <alternativeName>
        <fullName evidence="9">Endonuclease IV</fullName>
    </alternativeName>
</protein>
<feature type="binding site" evidence="9">
    <location>
        <position position="230"/>
    </location>
    <ligand>
        <name>Zn(2+)</name>
        <dbReference type="ChEBI" id="CHEBI:29105"/>
        <label>3</label>
    </ligand>
</feature>
<dbReference type="HAMAP" id="MF_00152">
    <property type="entry name" value="Nfo"/>
    <property type="match status" value="1"/>
</dbReference>
<keyword evidence="8 9" id="KW-0234">DNA repair</keyword>
<feature type="binding site" evidence="9">
    <location>
        <position position="109"/>
    </location>
    <ligand>
        <name>Zn(2+)</name>
        <dbReference type="ChEBI" id="CHEBI:29105"/>
        <label>1</label>
    </ligand>
</feature>
<dbReference type="SMART" id="SM00518">
    <property type="entry name" value="AP2Ec"/>
    <property type="match status" value="1"/>
</dbReference>
<dbReference type="InterPro" id="IPR036237">
    <property type="entry name" value="Xyl_isomerase-like_sf"/>
</dbReference>
<dbReference type="STRING" id="1841610.A6X21_00085"/>
<name>A0A1C3EAR0_9PLAN</name>
<comment type="similarity">
    <text evidence="1 9">Belongs to the AP endonuclease 2 family.</text>
</comment>
<dbReference type="PROSITE" id="PS00731">
    <property type="entry name" value="AP_NUCLEASE_F2_3"/>
    <property type="match status" value="1"/>
</dbReference>
<feature type="binding site" evidence="9">
    <location>
        <position position="146"/>
    </location>
    <ligand>
        <name>Zn(2+)</name>
        <dbReference type="ChEBI" id="CHEBI:29105"/>
        <label>1</label>
    </ligand>
</feature>
<dbReference type="EC" id="3.1.21.2" evidence="9"/>
<dbReference type="PROSITE" id="PS51432">
    <property type="entry name" value="AP_NUCLEASE_F2_4"/>
    <property type="match status" value="1"/>
</dbReference>
<comment type="function">
    <text evidence="9">Endonuclease IV plays a role in DNA repair. It cleaves phosphodiester bonds at apurinic or apyrimidinic (AP) sites, generating a 3'-hydroxyl group and a 5'-terminal sugar phosphate.</text>
</comment>
<evidence type="ECO:0000256" key="5">
    <source>
        <dbReference type="ARBA" id="ARBA00022763"/>
    </source>
</evidence>
<dbReference type="EMBL" id="LYDR01000110">
    <property type="protein sequence ID" value="ODA30323.1"/>
    <property type="molecule type" value="Genomic_DNA"/>
</dbReference>
<dbReference type="GO" id="GO:0006284">
    <property type="term" value="P:base-excision repair"/>
    <property type="evidence" value="ECO:0007669"/>
    <property type="project" value="TreeGrafter"/>
</dbReference>
<dbReference type="Proteomes" id="UP000094828">
    <property type="component" value="Unassembled WGS sequence"/>
</dbReference>
<evidence type="ECO:0000256" key="9">
    <source>
        <dbReference type="HAMAP-Rule" id="MF_00152"/>
    </source>
</evidence>
<dbReference type="PROSITE" id="PS00730">
    <property type="entry name" value="AP_NUCLEASE_F2_2"/>
    <property type="match status" value="1"/>
</dbReference>
<dbReference type="CDD" id="cd00019">
    <property type="entry name" value="AP2Ec"/>
    <property type="match status" value="1"/>
</dbReference>
<dbReference type="Pfam" id="PF01261">
    <property type="entry name" value="AP_endonuc_2"/>
    <property type="match status" value="1"/>
</dbReference>
<comment type="catalytic activity">
    <reaction evidence="9">
        <text>Endonucleolytic cleavage to 5'-phosphooligonucleotide end-products.</text>
        <dbReference type="EC" id="3.1.21.2"/>
    </reaction>
</comment>
<evidence type="ECO:0000256" key="6">
    <source>
        <dbReference type="ARBA" id="ARBA00022801"/>
    </source>
</evidence>
<keyword evidence="12" id="KW-1185">Reference proteome</keyword>
<organism evidence="11 12">
    <name type="scientific">Planctopirus hydrillae</name>
    <dbReference type="NCBI Taxonomy" id="1841610"/>
    <lineage>
        <taxon>Bacteria</taxon>
        <taxon>Pseudomonadati</taxon>
        <taxon>Planctomycetota</taxon>
        <taxon>Planctomycetia</taxon>
        <taxon>Planctomycetales</taxon>
        <taxon>Planctomycetaceae</taxon>
        <taxon>Planctopirus</taxon>
    </lineage>
</organism>
<evidence type="ECO:0000313" key="12">
    <source>
        <dbReference type="Proteomes" id="UP000094828"/>
    </source>
</evidence>
<keyword evidence="4 9" id="KW-0255">Endonuclease</keyword>
<gene>
    <name evidence="9" type="primary">nfo</name>
    <name evidence="11" type="ORF">A6X21_00085</name>
</gene>
<dbReference type="GO" id="GO:0003677">
    <property type="term" value="F:DNA binding"/>
    <property type="evidence" value="ECO:0007669"/>
    <property type="project" value="InterPro"/>
</dbReference>
<evidence type="ECO:0000256" key="2">
    <source>
        <dbReference type="ARBA" id="ARBA00022722"/>
    </source>
</evidence>
<dbReference type="PROSITE" id="PS00729">
    <property type="entry name" value="AP_NUCLEASE_F2_1"/>
    <property type="match status" value="1"/>
</dbReference>
<dbReference type="FunFam" id="3.20.20.150:FF:000001">
    <property type="entry name" value="Probable endonuclease 4"/>
    <property type="match status" value="1"/>
</dbReference>
<evidence type="ECO:0000256" key="8">
    <source>
        <dbReference type="ARBA" id="ARBA00023204"/>
    </source>
</evidence>
<feature type="binding site" evidence="9">
    <location>
        <position position="69"/>
    </location>
    <ligand>
        <name>Zn(2+)</name>
        <dbReference type="ChEBI" id="CHEBI:29105"/>
        <label>1</label>
    </ligand>
</feature>
<dbReference type="RefSeq" id="WP_068848468.1">
    <property type="nucleotide sequence ID" value="NZ_LYDR01000110.1"/>
</dbReference>
<reference evidence="11 12" key="1">
    <citation type="submission" date="2016-05" db="EMBL/GenBank/DDBJ databases">
        <title>Genomic and physiological characterization of Planctopirus sp. isolated from fresh water lake.</title>
        <authorList>
            <person name="Subhash Y."/>
            <person name="Ramana C."/>
        </authorList>
    </citation>
    <scope>NUCLEOTIDE SEQUENCE [LARGE SCALE GENOMIC DNA]</scope>
    <source>
        <strain evidence="11 12">JC280</strain>
    </source>
</reference>
<evidence type="ECO:0000256" key="3">
    <source>
        <dbReference type="ARBA" id="ARBA00022723"/>
    </source>
</evidence>
<feature type="binding site" evidence="9">
    <location>
        <position position="146"/>
    </location>
    <ligand>
        <name>Zn(2+)</name>
        <dbReference type="ChEBI" id="CHEBI:29105"/>
        <label>2</label>
    </ligand>
</feature>
<feature type="binding site" evidence="9">
    <location>
        <position position="180"/>
    </location>
    <ligand>
        <name>Zn(2+)</name>
        <dbReference type="ChEBI" id="CHEBI:29105"/>
        <label>2</label>
    </ligand>
</feature>
<feature type="binding site" evidence="9">
    <location>
        <position position="262"/>
    </location>
    <ligand>
        <name>Zn(2+)</name>
        <dbReference type="ChEBI" id="CHEBI:29105"/>
        <label>2</label>
    </ligand>
</feature>
<dbReference type="AlphaFoldDB" id="A0A1C3EAR0"/>
<dbReference type="InterPro" id="IPR001719">
    <property type="entry name" value="AP_endonuc_2"/>
</dbReference>
<sequence>MPVSILGAHMSIAGGYYKALEAGHRLGMGCVQLFTKNNNQWRGKPLTEDDIRQFQATWKSTGIQATCAHASYLINLASPDDVLWNKSCDALRDELERAEALGIPGVVLHPGSAVKSTPEAGITRVIEALDDVHSTCKGFKTQVWLETTAGQGSCLGARFEELSQMLDGVREPDRIGICIDTCHIFAAGYPLNTADEYADTLEQFSQKIGFDRVRAFHLNDSMKGLGSRVDRHAHIGEGQLGRIPFSRLLHDGRLTHIPKYLETEKGERDGVDLDLINLQTLQQLIANPEHD</sequence>
<keyword evidence="2 9" id="KW-0540">Nuclease</keyword>
<keyword evidence="3 9" id="KW-0479">Metal-binding</keyword>
<comment type="caution">
    <text evidence="11">The sequence shown here is derived from an EMBL/GenBank/DDBJ whole genome shotgun (WGS) entry which is preliminary data.</text>
</comment>
<keyword evidence="6 9" id="KW-0378">Hydrolase</keyword>
<keyword evidence="5 9" id="KW-0227">DNA damage</keyword>
<evidence type="ECO:0000256" key="4">
    <source>
        <dbReference type="ARBA" id="ARBA00022759"/>
    </source>
</evidence>
<dbReference type="PANTHER" id="PTHR21445">
    <property type="entry name" value="ENDONUCLEASE IV ENDODEOXYRIBONUCLEASE IV"/>
    <property type="match status" value="1"/>
</dbReference>
<accession>A0A1C3EAR0</accession>
<evidence type="ECO:0000259" key="10">
    <source>
        <dbReference type="Pfam" id="PF01261"/>
    </source>
</evidence>
<dbReference type="GO" id="GO:0008833">
    <property type="term" value="F:deoxyribonuclease IV (phage-T4-induced) activity"/>
    <property type="evidence" value="ECO:0007669"/>
    <property type="project" value="UniProtKB-UniRule"/>
</dbReference>
<dbReference type="Gene3D" id="3.20.20.150">
    <property type="entry name" value="Divalent-metal-dependent TIM barrel enzymes"/>
    <property type="match status" value="1"/>
</dbReference>
<evidence type="ECO:0000256" key="7">
    <source>
        <dbReference type="ARBA" id="ARBA00022833"/>
    </source>
</evidence>
<dbReference type="NCBIfam" id="TIGR00587">
    <property type="entry name" value="nfo"/>
    <property type="match status" value="1"/>
</dbReference>
<dbReference type="InterPro" id="IPR013022">
    <property type="entry name" value="Xyl_isomerase-like_TIM-brl"/>
</dbReference>
<feature type="binding site" evidence="9">
    <location>
        <position position="183"/>
    </location>
    <ligand>
        <name>Zn(2+)</name>
        <dbReference type="ChEBI" id="CHEBI:29105"/>
        <label>3</label>
    </ligand>
</feature>
<feature type="binding site" evidence="9">
    <location>
        <position position="232"/>
    </location>
    <ligand>
        <name>Zn(2+)</name>
        <dbReference type="ChEBI" id="CHEBI:29105"/>
        <label>3</label>
    </ligand>
</feature>
<dbReference type="SUPFAM" id="SSF51658">
    <property type="entry name" value="Xylose isomerase-like"/>
    <property type="match status" value="1"/>
</dbReference>
<feature type="binding site" evidence="9">
    <location>
        <position position="217"/>
    </location>
    <ligand>
        <name>Zn(2+)</name>
        <dbReference type="ChEBI" id="CHEBI:29105"/>
        <label>2</label>
    </ligand>
</feature>
<evidence type="ECO:0000256" key="1">
    <source>
        <dbReference type="ARBA" id="ARBA00005340"/>
    </source>
</evidence>
<keyword evidence="7 9" id="KW-0862">Zinc</keyword>
<evidence type="ECO:0000313" key="11">
    <source>
        <dbReference type="EMBL" id="ODA30323.1"/>
    </source>
</evidence>